<dbReference type="Pfam" id="PF13432">
    <property type="entry name" value="TPR_16"/>
    <property type="match status" value="1"/>
</dbReference>
<evidence type="ECO:0000256" key="1">
    <source>
        <dbReference type="ARBA" id="ARBA00022737"/>
    </source>
</evidence>
<feature type="transmembrane region" description="Helical" evidence="4">
    <location>
        <begin position="16"/>
        <end position="36"/>
    </location>
</feature>
<feature type="transmembrane region" description="Helical" evidence="4">
    <location>
        <begin position="224"/>
        <end position="241"/>
    </location>
</feature>
<dbReference type="Pfam" id="PF14559">
    <property type="entry name" value="TPR_19"/>
    <property type="match status" value="1"/>
</dbReference>
<dbReference type="PANTHER" id="PTHR44858">
    <property type="entry name" value="TETRATRICOPEPTIDE REPEAT PROTEIN 6"/>
    <property type="match status" value="1"/>
</dbReference>
<dbReference type="Gene3D" id="1.25.40.10">
    <property type="entry name" value="Tetratricopeptide repeat domain"/>
    <property type="match status" value="1"/>
</dbReference>
<feature type="repeat" description="TPR" evidence="3">
    <location>
        <begin position="715"/>
        <end position="748"/>
    </location>
</feature>
<feature type="transmembrane region" description="Helical" evidence="4">
    <location>
        <begin position="42"/>
        <end position="59"/>
    </location>
</feature>
<protein>
    <submittedName>
        <fullName evidence="5">Uncharacterized protein</fullName>
    </submittedName>
</protein>
<dbReference type="STRING" id="1798480.A2851_03825"/>
<dbReference type="EMBL" id="MFKT01000010">
    <property type="protein sequence ID" value="OGG53543.1"/>
    <property type="molecule type" value="Genomic_DNA"/>
</dbReference>
<feature type="transmembrane region" description="Helical" evidence="4">
    <location>
        <begin position="459"/>
        <end position="483"/>
    </location>
</feature>
<comment type="caution">
    <text evidence="5">The sequence shown here is derived from an EMBL/GenBank/DDBJ whole genome shotgun (WGS) entry which is preliminary data.</text>
</comment>
<feature type="repeat" description="TPR" evidence="3">
    <location>
        <begin position="681"/>
        <end position="714"/>
    </location>
</feature>
<organism evidence="5 6">
    <name type="scientific">Candidatus Kaiserbacteria bacterium RIFCSPHIGHO2_01_FULL_53_29</name>
    <dbReference type="NCBI Taxonomy" id="1798480"/>
    <lineage>
        <taxon>Bacteria</taxon>
        <taxon>Candidatus Kaiseribacteriota</taxon>
    </lineage>
</organism>
<evidence type="ECO:0000313" key="6">
    <source>
        <dbReference type="Proteomes" id="UP000176863"/>
    </source>
</evidence>
<dbReference type="InterPro" id="IPR019734">
    <property type="entry name" value="TPR_rpt"/>
</dbReference>
<accession>A0A1F6CWL3</accession>
<keyword evidence="4" id="KW-0472">Membrane</keyword>
<dbReference type="InterPro" id="IPR011990">
    <property type="entry name" value="TPR-like_helical_dom_sf"/>
</dbReference>
<keyword evidence="4" id="KW-1133">Transmembrane helix</keyword>
<feature type="transmembrane region" description="Helical" evidence="4">
    <location>
        <begin position="200"/>
        <end position="218"/>
    </location>
</feature>
<dbReference type="Proteomes" id="UP000176863">
    <property type="component" value="Unassembled WGS sequence"/>
</dbReference>
<evidence type="ECO:0000256" key="3">
    <source>
        <dbReference type="PROSITE-ProRule" id="PRU00339"/>
    </source>
</evidence>
<dbReference type="AlphaFoldDB" id="A0A1F6CWL3"/>
<proteinExistence type="predicted"/>
<feature type="transmembrane region" description="Helical" evidence="4">
    <location>
        <begin position="360"/>
        <end position="380"/>
    </location>
</feature>
<dbReference type="InterPro" id="IPR050498">
    <property type="entry name" value="Ycf3"/>
</dbReference>
<keyword evidence="2 3" id="KW-0802">TPR repeat</keyword>
<dbReference type="PANTHER" id="PTHR44858:SF1">
    <property type="entry name" value="UDP-N-ACETYLGLUCOSAMINE--PEPTIDE N-ACETYLGLUCOSAMINYLTRANSFERASE SPINDLY-RELATED"/>
    <property type="match status" value="1"/>
</dbReference>
<dbReference type="PROSITE" id="PS50005">
    <property type="entry name" value="TPR"/>
    <property type="match status" value="3"/>
</dbReference>
<evidence type="ECO:0000313" key="5">
    <source>
        <dbReference type="EMBL" id="OGG53543.1"/>
    </source>
</evidence>
<dbReference type="Pfam" id="PF13174">
    <property type="entry name" value="TPR_6"/>
    <property type="match status" value="1"/>
</dbReference>
<keyword evidence="4" id="KW-0812">Transmembrane</keyword>
<name>A0A1F6CWL3_9BACT</name>
<feature type="transmembrane region" description="Helical" evidence="4">
    <location>
        <begin position="71"/>
        <end position="96"/>
    </location>
</feature>
<dbReference type="GO" id="GO:0046813">
    <property type="term" value="P:receptor-mediated virion attachment to host cell"/>
    <property type="evidence" value="ECO:0007669"/>
    <property type="project" value="TreeGrafter"/>
</dbReference>
<feature type="transmembrane region" description="Helical" evidence="4">
    <location>
        <begin position="261"/>
        <end position="283"/>
    </location>
</feature>
<keyword evidence="1" id="KW-0677">Repeat</keyword>
<feature type="transmembrane region" description="Helical" evidence="4">
    <location>
        <begin position="400"/>
        <end position="418"/>
    </location>
</feature>
<dbReference type="SUPFAM" id="SSF48452">
    <property type="entry name" value="TPR-like"/>
    <property type="match status" value="1"/>
</dbReference>
<dbReference type="GO" id="GO:0009279">
    <property type="term" value="C:cell outer membrane"/>
    <property type="evidence" value="ECO:0007669"/>
    <property type="project" value="TreeGrafter"/>
</dbReference>
<feature type="transmembrane region" description="Helical" evidence="4">
    <location>
        <begin position="424"/>
        <end position="447"/>
    </location>
</feature>
<gene>
    <name evidence="5" type="ORF">A2851_03825</name>
</gene>
<feature type="transmembrane region" description="Helical" evidence="4">
    <location>
        <begin position="132"/>
        <end position="156"/>
    </location>
</feature>
<feature type="transmembrane region" description="Helical" evidence="4">
    <location>
        <begin position="108"/>
        <end position="125"/>
    </location>
</feature>
<sequence length="771" mass="82930">MGIKGMGRWFDEISRWGILLLCGLLPFFFIPVSWITVAQSKMALAAILLAIIALSWALARLAEGHLRIPASFVLASGILVPLAYAISAGVAGFPSLSLVGSGVEQDTLAAACLWYGALLLPALLFSDSGGRFLLAVRALFLGAFVLVLLQIIHLTVPSLPLSSVFAASTGNALGSWHDFGIALGFFLLLGYVFMDAGTRFDRYLFGATAVFSFLLLIVADFFDVWVGVGVVSLLLLFHRVWGMHIERPWTFLRSLHTDWRVYAPLLLLILSAGIFSVFGTSIATKLPKQIQVASFEVRPSWAGTLQIGQAALTNPSKLFFGVGPNTFTRQWGLYKPVGVNQTPFWNVDFSAGYGSIPTSFITLGILGLLAWVLFIACVLWRAGMTYVQTPHRGVQRERAAGLALCALYLMVFHVLYIPGTALEILAFLSIGLLTAYLVHLGLVRSYAFNLYETGWKGATSLGVAGLAMLFVIFAGGSITRVIAAETLVNRSIITYNATQDIARSSALVGKALRIYPSDDRAHRAGVELGLLQLQQLISKGDATSTVARSELQSTLQATIQHGLDAVSINGSDYQNWLELASLYQNLAGAQVAGAYDNARAAYQKAIEENPTSPFPLFQLARLELLENHTDLALQDLVAAVKLKPDYAAAYYLASQIYAAQGDFKSAIPVAAQAVNSAPDDPAAWYNLGIIAYAGGDFANAATAEEQALARNPQYANALYVLGLSYYELKRPADALKAFEALAALDPSASIVVTIIENLKAGKAPLPAQGGK</sequence>
<evidence type="ECO:0000256" key="4">
    <source>
        <dbReference type="SAM" id="Phobius"/>
    </source>
</evidence>
<dbReference type="SMART" id="SM00028">
    <property type="entry name" value="TPR"/>
    <property type="match status" value="5"/>
</dbReference>
<reference evidence="5 6" key="1">
    <citation type="journal article" date="2016" name="Nat. Commun.">
        <title>Thousands of microbial genomes shed light on interconnected biogeochemical processes in an aquifer system.</title>
        <authorList>
            <person name="Anantharaman K."/>
            <person name="Brown C.T."/>
            <person name="Hug L.A."/>
            <person name="Sharon I."/>
            <person name="Castelle C.J."/>
            <person name="Probst A.J."/>
            <person name="Thomas B.C."/>
            <person name="Singh A."/>
            <person name="Wilkins M.J."/>
            <person name="Karaoz U."/>
            <person name="Brodie E.L."/>
            <person name="Williams K.H."/>
            <person name="Hubbard S.S."/>
            <person name="Banfield J.F."/>
        </authorList>
    </citation>
    <scope>NUCLEOTIDE SEQUENCE [LARGE SCALE GENOMIC DNA]</scope>
</reference>
<evidence type="ECO:0000256" key="2">
    <source>
        <dbReference type="ARBA" id="ARBA00022803"/>
    </source>
</evidence>
<feature type="transmembrane region" description="Helical" evidence="4">
    <location>
        <begin position="176"/>
        <end position="193"/>
    </location>
</feature>
<feature type="repeat" description="TPR" evidence="3">
    <location>
        <begin position="647"/>
        <end position="680"/>
    </location>
</feature>